<feature type="domain" description="G-protein coupled receptors family 2 profile 2" evidence="8">
    <location>
        <begin position="152"/>
        <end position="313"/>
    </location>
</feature>
<name>A0A9N9RVZ6_9DIPT</name>
<feature type="region of interest" description="Disordered" evidence="5">
    <location>
        <begin position="494"/>
        <end position="513"/>
    </location>
</feature>
<feature type="transmembrane region" description="Helical" evidence="6">
    <location>
        <begin position="257"/>
        <end position="276"/>
    </location>
</feature>
<evidence type="ECO:0000259" key="8">
    <source>
        <dbReference type="PROSITE" id="PS50261"/>
    </source>
</evidence>
<sequence length="627" mass="72605">MKAFLFLIVKLLCIIFVFGATKSKGYSSKYINDFNKSASPDFDYDLTKNVLSDEIKTPDETKQQQDDNLEIYPDPEIFHRRLLNKTRFGDRHDETLIKIYTTRVRQSRKERLRNNQSQDLNNEDLNGHDFIDSIMFIYYYGKSPRSWQDLGRRIVIIGACFAIGAQILTIILVTLRNRRLRKSNAFFPITMNLLIMLFLSNLLFIIGVHSNKNPLRCEMIALVLHYLYLTTSVWCFVFIAIIYDLIINEYLRLKMRFILLIAYVGPAIYVMFSYAAASNSLEYQKYCFMSIHKNMIINFLIPIFLLIVFTTILGTICLKHIKDKNRDILDSTSNGVGTIMNNGQNLDKCISDKEILASYYMKTSTFTTQQLKCCDDHAHDDNFFKSKTDLYDSKFDLGQLSLADLSDSSSTTSNSCDYTNFKNATKFSLFFQPVFAICWFIGVVALENIQSYAFPTVFAILYNILNWSILLKSRNILPFMKHFYEVEQIENAANEQEETDEDNNNQLARKDSKNMKNNKNLLNQLFLNSNTESSLVLASSNGLHRTDQIPLLYQTQFNHRKSIANLELTKADFHFEKHKINSRSEHDLLFQQQLGHMLTNGIENVIGCGPIRNSWDMNLDRVSTISN</sequence>
<reference evidence="9" key="1">
    <citation type="submission" date="2022-01" db="EMBL/GenBank/DDBJ databases">
        <authorList>
            <person name="King R."/>
        </authorList>
    </citation>
    <scope>NUCLEOTIDE SEQUENCE</scope>
</reference>
<keyword evidence="7" id="KW-0732">Signal</keyword>
<feature type="transmembrane region" description="Helical" evidence="6">
    <location>
        <begin position="452"/>
        <end position="471"/>
    </location>
</feature>
<evidence type="ECO:0000256" key="7">
    <source>
        <dbReference type="SAM" id="SignalP"/>
    </source>
</evidence>
<evidence type="ECO:0000256" key="5">
    <source>
        <dbReference type="SAM" id="MobiDB-lite"/>
    </source>
</evidence>
<evidence type="ECO:0000256" key="3">
    <source>
        <dbReference type="ARBA" id="ARBA00022989"/>
    </source>
</evidence>
<comment type="subcellular location">
    <subcellularLocation>
        <location evidence="1">Membrane</location>
        <topology evidence="1">Multi-pass membrane protein</topology>
    </subcellularLocation>
</comment>
<protein>
    <recommendedName>
        <fullName evidence="8">G-protein coupled receptors family 2 profile 2 domain-containing protein</fullName>
    </recommendedName>
</protein>
<dbReference type="InterPro" id="IPR017981">
    <property type="entry name" value="GPCR_2-like_7TM"/>
</dbReference>
<accession>A0A9N9RVZ6</accession>
<keyword evidence="3 6" id="KW-1133">Transmembrane helix</keyword>
<evidence type="ECO:0000313" key="9">
    <source>
        <dbReference type="EMBL" id="CAG9804799.1"/>
    </source>
</evidence>
<dbReference type="InterPro" id="IPR053231">
    <property type="entry name" value="GPCR_LN-TM7"/>
</dbReference>
<organism evidence="9 10">
    <name type="scientific">Chironomus riparius</name>
    <dbReference type="NCBI Taxonomy" id="315576"/>
    <lineage>
        <taxon>Eukaryota</taxon>
        <taxon>Metazoa</taxon>
        <taxon>Ecdysozoa</taxon>
        <taxon>Arthropoda</taxon>
        <taxon>Hexapoda</taxon>
        <taxon>Insecta</taxon>
        <taxon>Pterygota</taxon>
        <taxon>Neoptera</taxon>
        <taxon>Endopterygota</taxon>
        <taxon>Diptera</taxon>
        <taxon>Nematocera</taxon>
        <taxon>Chironomoidea</taxon>
        <taxon>Chironomidae</taxon>
        <taxon>Chironominae</taxon>
        <taxon>Chironomus</taxon>
    </lineage>
</organism>
<dbReference type="InterPro" id="IPR000832">
    <property type="entry name" value="GPCR_2_secretin-like"/>
</dbReference>
<feature type="transmembrane region" description="Helical" evidence="6">
    <location>
        <begin position="185"/>
        <end position="206"/>
    </location>
</feature>
<dbReference type="AlphaFoldDB" id="A0A9N9RVZ6"/>
<evidence type="ECO:0000256" key="1">
    <source>
        <dbReference type="ARBA" id="ARBA00004141"/>
    </source>
</evidence>
<dbReference type="EMBL" id="OU895878">
    <property type="protein sequence ID" value="CAG9804799.1"/>
    <property type="molecule type" value="Genomic_DNA"/>
</dbReference>
<dbReference type="Gene3D" id="1.20.1070.10">
    <property type="entry name" value="Rhodopsin 7-helix transmembrane proteins"/>
    <property type="match status" value="1"/>
</dbReference>
<evidence type="ECO:0000313" key="10">
    <source>
        <dbReference type="Proteomes" id="UP001153620"/>
    </source>
</evidence>
<evidence type="ECO:0000256" key="4">
    <source>
        <dbReference type="ARBA" id="ARBA00023136"/>
    </source>
</evidence>
<feature type="transmembrane region" description="Helical" evidence="6">
    <location>
        <begin position="154"/>
        <end position="173"/>
    </location>
</feature>
<dbReference type="PANTHER" id="PTHR45902">
    <property type="entry name" value="LATROPHILIN RECEPTOR-LIKE PROTEIN A"/>
    <property type="match status" value="1"/>
</dbReference>
<feature type="chain" id="PRO_5040205051" description="G-protein coupled receptors family 2 profile 2 domain-containing protein" evidence="7">
    <location>
        <begin position="20"/>
        <end position="627"/>
    </location>
</feature>
<feature type="transmembrane region" description="Helical" evidence="6">
    <location>
        <begin position="226"/>
        <end position="245"/>
    </location>
</feature>
<feature type="transmembrane region" description="Helical" evidence="6">
    <location>
        <begin position="296"/>
        <end position="318"/>
    </location>
</feature>
<dbReference type="GO" id="GO:0007166">
    <property type="term" value="P:cell surface receptor signaling pathway"/>
    <property type="evidence" value="ECO:0007669"/>
    <property type="project" value="InterPro"/>
</dbReference>
<proteinExistence type="predicted"/>
<dbReference type="OrthoDB" id="347083at2759"/>
<dbReference type="Proteomes" id="UP001153620">
    <property type="component" value="Chromosome 2"/>
</dbReference>
<keyword evidence="4 6" id="KW-0472">Membrane</keyword>
<dbReference type="PROSITE" id="PS50261">
    <property type="entry name" value="G_PROTEIN_RECEP_F2_4"/>
    <property type="match status" value="1"/>
</dbReference>
<dbReference type="GO" id="GO:0004930">
    <property type="term" value="F:G protein-coupled receptor activity"/>
    <property type="evidence" value="ECO:0007669"/>
    <property type="project" value="InterPro"/>
</dbReference>
<dbReference type="Pfam" id="PF00002">
    <property type="entry name" value="7tm_2"/>
    <property type="match status" value="1"/>
</dbReference>
<reference evidence="9" key="2">
    <citation type="submission" date="2022-10" db="EMBL/GenBank/DDBJ databases">
        <authorList>
            <consortium name="ENA_rothamsted_submissions"/>
            <consortium name="culmorum"/>
            <person name="King R."/>
        </authorList>
    </citation>
    <scope>NUCLEOTIDE SEQUENCE</scope>
</reference>
<evidence type="ECO:0000256" key="6">
    <source>
        <dbReference type="SAM" id="Phobius"/>
    </source>
</evidence>
<dbReference type="GO" id="GO:0016020">
    <property type="term" value="C:membrane"/>
    <property type="evidence" value="ECO:0007669"/>
    <property type="project" value="UniProtKB-SubCell"/>
</dbReference>
<keyword evidence="2 6" id="KW-0812">Transmembrane</keyword>
<feature type="transmembrane region" description="Helical" evidence="6">
    <location>
        <begin position="427"/>
        <end position="446"/>
    </location>
</feature>
<dbReference type="PANTHER" id="PTHR45902:SF4">
    <property type="entry name" value="G-PROTEIN COUPLED RECEPTORS FAMILY 2 PROFILE 2 DOMAIN-CONTAINING PROTEIN"/>
    <property type="match status" value="1"/>
</dbReference>
<keyword evidence="10" id="KW-1185">Reference proteome</keyword>
<evidence type="ECO:0000256" key="2">
    <source>
        <dbReference type="ARBA" id="ARBA00022692"/>
    </source>
</evidence>
<feature type="signal peptide" evidence="7">
    <location>
        <begin position="1"/>
        <end position="19"/>
    </location>
</feature>
<gene>
    <name evidence="9" type="ORF">CHIRRI_LOCUS7678</name>
</gene>